<dbReference type="InterPro" id="IPR009075">
    <property type="entry name" value="AcylCo_DH/oxidase_C"/>
</dbReference>
<dbReference type="GO" id="GO:0003995">
    <property type="term" value="F:acyl-CoA dehydrogenase activity"/>
    <property type="evidence" value="ECO:0007669"/>
    <property type="project" value="TreeGrafter"/>
</dbReference>
<dbReference type="EMBL" id="CP009245">
    <property type="protein sequence ID" value="APT84240.1"/>
    <property type="molecule type" value="Genomic_DNA"/>
</dbReference>
<gene>
    <name evidence="4" type="ORF">CAQU_03205</name>
</gene>
<dbReference type="Pfam" id="PF00441">
    <property type="entry name" value="Acyl-CoA_dh_1"/>
    <property type="match status" value="1"/>
</dbReference>
<keyword evidence="5" id="KW-1185">Reference proteome</keyword>
<dbReference type="AlphaFoldDB" id="A0A1L7CED2"/>
<dbReference type="InterPro" id="IPR050741">
    <property type="entry name" value="Acyl-CoA_dehydrogenase"/>
</dbReference>
<name>A0A1L7CED2_9CORY</name>
<dbReference type="GO" id="GO:0005737">
    <property type="term" value="C:cytoplasm"/>
    <property type="evidence" value="ECO:0007669"/>
    <property type="project" value="TreeGrafter"/>
</dbReference>
<dbReference type="InterPro" id="IPR036250">
    <property type="entry name" value="AcylCo_DH-like_C"/>
</dbReference>
<dbReference type="Proteomes" id="UP000185478">
    <property type="component" value="Chromosome"/>
</dbReference>
<feature type="domain" description="Acyl-CoA dehydrogenase/oxidase C-terminal" evidence="3">
    <location>
        <begin position="31"/>
        <end position="178"/>
    </location>
</feature>
<accession>A0A1L7CED2</accession>
<dbReference type="GO" id="GO:0033539">
    <property type="term" value="P:fatty acid beta-oxidation using acyl-CoA dehydrogenase"/>
    <property type="evidence" value="ECO:0007669"/>
    <property type="project" value="TreeGrafter"/>
</dbReference>
<sequence length="192" mass="20291">MDDLDGLKHFNVGGIRFNNVRVPAEHVLLGNKGLQLAHRSITLFGKLNLAAVAYGALLRSWDETQNYLSSDTGRAKQLEQIGAIRGLIGEVQRCISESRALCFSAAHSIDCGEPEEDLILAAKASTVNHAISGILACISIMGARGGSAAAGHVTRLSDVIQTMAPAGTESVNLAQLSKFALGKYKEVGIYGS</sequence>
<dbReference type="Gene3D" id="1.20.140.10">
    <property type="entry name" value="Butyryl-CoA Dehydrogenase, subunit A, domain 3"/>
    <property type="match status" value="1"/>
</dbReference>
<evidence type="ECO:0000259" key="3">
    <source>
        <dbReference type="Pfam" id="PF00441"/>
    </source>
</evidence>
<evidence type="ECO:0000313" key="4">
    <source>
        <dbReference type="EMBL" id="APT84240.1"/>
    </source>
</evidence>
<organism evidence="4 5">
    <name type="scientific">Corynebacterium aquilae DSM 44791</name>
    <dbReference type="NCBI Taxonomy" id="1431546"/>
    <lineage>
        <taxon>Bacteria</taxon>
        <taxon>Bacillati</taxon>
        <taxon>Actinomycetota</taxon>
        <taxon>Actinomycetes</taxon>
        <taxon>Mycobacteriales</taxon>
        <taxon>Corynebacteriaceae</taxon>
        <taxon>Corynebacterium</taxon>
    </lineage>
</organism>
<reference evidence="4 5" key="1">
    <citation type="submission" date="2014-08" db="EMBL/GenBank/DDBJ databases">
        <title>Complete genome sequence of Corynebacterium aquilae S-613T(T) (=DSM 44791(T)), isolated from the choana of a healthy golden eagle.</title>
        <authorList>
            <person name="Ruckert C."/>
            <person name="Albersmeier A."/>
            <person name="Winkler A."/>
            <person name="Kalinowski J."/>
        </authorList>
    </citation>
    <scope>NUCLEOTIDE SEQUENCE [LARGE SCALE GENOMIC DNA]</scope>
    <source>
        <strain evidence="4 5">S-613</strain>
    </source>
</reference>
<dbReference type="PANTHER" id="PTHR48083:SF2">
    <property type="entry name" value="MEDIUM-CHAIN SPECIFIC ACYL-COA DEHYDROGENASE, MITOCHONDRIAL"/>
    <property type="match status" value="1"/>
</dbReference>
<dbReference type="KEGG" id="caqu:CAQU_03205"/>
<dbReference type="SUPFAM" id="SSF47203">
    <property type="entry name" value="Acyl-CoA dehydrogenase C-terminal domain-like"/>
    <property type="match status" value="1"/>
</dbReference>
<proteinExistence type="predicted"/>
<keyword evidence="1" id="KW-0285">Flavoprotein</keyword>
<keyword evidence="2" id="KW-0560">Oxidoreductase</keyword>
<dbReference type="PANTHER" id="PTHR48083">
    <property type="entry name" value="MEDIUM-CHAIN SPECIFIC ACYL-COA DEHYDROGENASE, MITOCHONDRIAL-RELATED"/>
    <property type="match status" value="1"/>
</dbReference>
<evidence type="ECO:0000313" key="5">
    <source>
        <dbReference type="Proteomes" id="UP000185478"/>
    </source>
</evidence>
<protein>
    <recommendedName>
        <fullName evidence="3">Acyl-CoA dehydrogenase/oxidase C-terminal domain-containing protein</fullName>
    </recommendedName>
</protein>
<evidence type="ECO:0000256" key="1">
    <source>
        <dbReference type="ARBA" id="ARBA00022630"/>
    </source>
</evidence>
<dbReference type="STRING" id="1431546.CAQU_03205"/>
<evidence type="ECO:0000256" key="2">
    <source>
        <dbReference type="ARBA" id="ARBA00023002"/>
    </source>
</evidence>